<dbReference type="EMBL" id="CM046396">
    <property type="protein sequence ID" value="KAI8540022.1"/>
    <property type="molecule type" value="Genomic_DNA"/>
</dbReference>
<keyword evidence="2" id="KW-1185">Reference proteome</keyword>
<sequence>MGNCSRSWISANSSSSEKVFQMRPEEALDCCTMFLSSLYKFSESFVVIEGRSLTWSGANSGTGDSSWESVDKKKPE</sequence>
<protein>
    <submittedName>
        <fullName evidence="1">Uncharacterized protein</fullName>
    </submittedName>
</protein>
<dbReference type="Proteomes" id="UP001062846">
    <property type="component" value="Chromosome 9"/>
</dbReference>
<reference evidence="1" key="1">
    <citation type="submission" date="2022-02" db="EMBL/GenBank/DDBJ databases">
        <title>Plant Genome Project.</title>
        <authorList>
            <person name="Zhang R.-G."/>
        </authorList>
    </citation>
    <scope>NUCLEOTIDE SEQUENCE</scope>
    <source>
        <strain evidence="1">AT1</strain>
    </source>
</reference>
<evidence type="ECO:0000313" key="2">
    <source>
        <dbReference type="Proteomes" id="UP001062846"/>
    </source>
</evidence>
<comment type="caution">
    <text evidence="1">The sequence shown here is derived from an EMBL/GenBank/DDBJ whole genome shotgun (WGS) entry which is preliminary data.</text>
</comment>
<accession>A0ACC0MGC4</accession>
<gene>
    <name evidence="1" type="ORF">RHMOL_Rhmol09G0228800</name>
</gene>
<name>A0ACC0MGC4_RHOML</name>
<proteinExistence type="predicted"/>
<organism evidence="1 2">
    <name type="scientific">Rhododendron molle</name>
    <name type="common">Chinese azalea</name>
    <name type="synonym">Azalea mollis</name>
    <dbReference type="NCBI Taxonomy" id="49168"/>
    <lineage>
        <taxon>Eukaryota</taxon>
        <taxon>Viridiplantae</taxon>
        <taxon>Streptophyta</taxon>
        <taxon>Embryophyta</taxon>
        <taxon>Tracheophyta</taxon>
        <taxon>Spermatophyta</taxon>
        <taxon>Magnoliopsida</taxon>
        <taxon>eudicotyledons</taxon>
        <taxon>Gunneridae</taxon>
        <taxon>Pentapetalae</taxon>
        <taxon>asterids</taxon>
        <taxon>Ericales</taxon>
        <taxon>Ericaceae</taxon>
        <taxon>Ericoideae</taxon>
        <taxon>Rhodoreae</taxon>
        <taxon>Rhododendron</taxon>
    </lineage>
</organism>
<evidence type="ECO:0000313" key="1">
    <source>
        <dbReference type="EMBL" id="KAI8540022.1"/>
    </source>
</evidence>